<dbReference type="InterPro" id="IPR036513">
    <property type="entry name" value="STAS_dom_sf"/>
</dbReference>
<evidence type="ECO:0000313" key="3">
    <source>
        <dbReference type="Proteomes" id="UP000077519"/>
    </source>
</evidence>
<proteinExistence type="predicted"/>
<keyword evidence="3" id="KW-1185">Reference proteome</keyword>
<name>A0A177YNA4_9NOCA</name>
<organism evidence="2 3">
    <name type="scientific">Rhodococcoides kyotonense</name>
    <dbReference type="NCBI Taxonomy" id="398843"/>
    <lineage>
        <taxon>Bacteria</taxon>
        <taxon>Bacillati</taxon>
        <taxon>Actinomycetota</taxon>
        <taxon>Actinomycetes</taxon>
        <taxon>Mycobacteriales</taxon>
        <taxon>Nocardiaceae</taxon>
        <taxon>Rhodococcoides</taxon>
    </lineage>
</organism>
<dbReference type="PROSITE" id="PS50801">
    <property type="entry name" value="STAS"/>
    <property type="match status" value="1"/>
</dbReference>
<dbReference type="Pfam" id="PF01740">
    <property type="entry name" value="STAS"/>
    <property type="match status" value="1"/>
</dbReference>
<dbReference type="EMBL" id="LVHI01000002">
    <property type="protein sequence ID" value="OAK56871.1"/>
    <property type="molecule type" value="Genomic_DNA"/>
</dbReference>
<feature type="domain" description="STAS" evidence="1">
    <location>
        <begin position="1"/>
        <end position="58"/>
    </location>
</feature>
<gene>
    <name evidence="2" type="ORF">A3K89_14705</name>
</gene>
<reference evidence="2 3" key="1">
    <citation type="submission" date="2016-03" db="EMBL/GenBank/DDBJ databases">
        <title>Genome sequence of Rhodococcus kyotonensis KB10.</title>
        <authorList>
            <person name="Jeong H."/>
            <person name="Hong C.E."/>
            <person name="Jo S.H."/>
            <person name="Park J.M."/>
        </authorList>
    </citation>
    <scope>NUCLEOTIDE SEQUENCE [LARGE SCALE GENOMIC DNA]</scope>
    <source>
        <strain evidence="2 3">KB10</strain>
    </source>
</reference>
<evidence type="ECO:0000259" key="1">
    <source>
        <dbReference type="PROSITE" id="PS50801"/>
    </source>
</evidence>
<dbReference type="InterPro" id="IPR002645">
    <property type="entry name" value="STAS_dom"/>
</dbReference>
<dbReference type="Proteomes" id="UP000077519">
    <property type="component" value="Unassembled WGS sequence"/>
</dbReference>
<accession>A0A177YNA4</accession>
<dbReference type="Gene3D" id="3.30.750.24">
    <property type="entry name" value="STAS domain"/>
    <property type="match status" value="1"/>
</dbReference>
<dbReference type="SUPFAM" id="SSF52091">
    <property type="entry name" value="SpoIIaa-like"/>
    <property type="match status" value="1"/>
</dbReference>
<evidence type="ECO:0000313" key="2">
    <source>
        <dbReference type="EMBL" id="OAK56871.1"/>
    </source>
</evidence>
<protein>
    <recommendedName>
        <fullName evidence="1">STAS domain-containing protein</fullName>
    </recommendedName>
</protein>
<comment type="caution">
    <text evidence="2">The sequence shown here is derived from an EMBL/GenBank/DDBJ whole genome shotgun (WGS) entry which is preliminary data.</text>
</comment>
<sequence length="109" mass="11547">MTVSSSFGYEVVYVLGDVDAGTVDEFSRALDRASGSSRPVLLDITSVEFMCAAGYAAITASCGANSRWATRCVVLGHRGHLRHMTLFGLGDRTAITTCRHVAMGMLDAG</sequence>
<dbReference type="AlphaFoldDB" id="A0A177YNA4"/>